<keyword evidence="1" id="KW-0732">Signal</keyword>
<feature type="signal peptide" evidence="1">
    <location>
        <begin position="1"/>
        <end position="18"/>
    </location>
</feature>
<evidence type="ECO:0000313" key="2">
    <source>
        <dbReference type="EMBL" id="KCV82703.1"/>
    </source>
</evidence>
<dbReference type="Proteomes" id="UP000024836">
    <property type="component" value="Unassembled WGS sequence"/>
</dbReference>
<evidence type="ECO:0008006" key="4">
    <source>
        <dbReference type="Google" id="ProtNLM"/>
    </source>
</evidence>
<evidence type="ECO:0000313" key="3">
    <source>
        <dbReference type="Proteomes" id="UP000024836"/>
    </source>
</evidence>
<comment type="caution">
    <text evidence="2">The sequence shown here is derived from an EMBL/GenBank/DDBJ whole genome shotgun (WGS) entry which is preliminary data.</text>
</comment>
<sequence>MLRFLILILFAFAAPAWAGNIGVDFTNMPVGLQAWYQGSENRRWVDVYIGERGGRHVMERRLNSAYGELMETRFFDPQGHEVERHTASGRWQTFSPRNCMRILGPCRAEVRDSQSGPHVIHGIMHVEGDTYYYKWVADHHDDTMRAHYRLGAYNLPAWSRSNDYLMVLKDIVEPSGQPAAFAH</sequence>
<evidence type="ECO:0000256" key="1">
    <source>
        <dbReference type="SAM" id="SignalP"/>
    </source>
</evidence>
<protein>
    <recommendedName>
        <fullName evidence="4">Lipoprotein</fullName>
    </recommendedName>
</protein>
<proteinExistence type="predicted"/>
<organism evidence="2 3">
    <name type="scientific">Actibacterium atlanticum</name>
    <dbReference type="NCBI Taxonomy" id="1461693"/>
    <lineage>
        <taxon>Bacteria</taxon>
        <taxon>Pseudomonadati</taxon>
        <taxon>Pseudomonadota</taxon>
        <taxon>Alphaproteobacteria</taxon>
        <taxon>Rhodobacterales</taxon>
        <taxon>Roseobacteraceae</taxon>
        <taxon>Actibacterium</taxon>
    </lineage>
</organism>
<gene>
    <name evidence="2" type="ORF">ATO10_07161</name>
</gene>
<dbReference type="RefSeq" id="WP_155886710.1">
    <property type="nucleotide sequence ID" value="NZ_AQQY01000003.1"/>
</dbReference>
<dbReference type="AlphaFoldDB" id="A0A058ZMD8"/>
<dbReference type="OrthoDB" id="7875118at2"/>
<reference evidence="2 3" key="1">
    <citation type="submission" date="2013-04" db="EMBL/GenBank/DDBJ databases">
        <title>Shimia sp. 22II-S11-Z10 Genome Sequencing.</title>
        <authorList>
            <person name="Lai Q."/>
            <person name="Li G."/>
            <person name="Shao Z."/>
        </authorList>
    </citation>
    <scope>NUCLEOTIDE SEQUENCE [LARGE SCALE GENOMIC DNA]</scope>
    <source>
        <strain evidence="3">22II-S11-Z10</strain>
    </source>
</reference>
<dbReference type="EMBL" id="AQQY01000003">
    <property type="protein sequence ID" value="KCV82703.1"/>
    <property type="molecule type" value="Genomic_DNA"/>
</dbReference>
<accession>A0A058ZMD8</accession>
<feature type="chain" id="PRO_5001572300" description="Lipoprotein" evidence="1">
    <location>
        <begin position="19"/>
        <end position="183"/>
    </location>
</feature>
<name>A0A058ZMD8_9RHOB</name>
<keyword evidence="3" id="KW-1185">Reference proteome</keyword>